<keyword evidence="6" id="KW-0436">Ligase</keyword>
<sequence length="579" mass="66255">MLGTSQKRLCTYIFSLNICRCYSIPPGFTLVPSSVKIQGTKDKFNLKPKDIADTLQNDPNLADFYEGSFEANGHSTEQPFDPFDLSDIPIDHEPAELKGEELLSQSPRDSLNQYQTMPTEQFIKFMNKKSLSSDNDPLISDNFLSDMVNKKFDKENHVVPNNRDNYFKDTTSCDEPWKRSEMAEFVGNDDVAILNRQPKLKQLSDIINTELPLVIISKLTDPRLNLSLEKYIYDYLPDPREPVNRFAKRLLLYKNSSCIVVGKNQNIFREVNMRLASTYSIPILRRFSGGGTVVHDLGNMNFSFMSSKDEFSRTAFTNELVKKWNSNKYTEFQLDINEKGDMVRKSDMKKVSGSAFQISKGRSLHHGTMLLNSDLKVLSKLLKIDPVRKANITDRATSSIPSPVTNTNIPPEVFIDVSVNSFLEKFGLPTNLESKINKHDFDNLKVLKTGNLEVQVLKINDLLDLPSEIWDTYKQLKSWDWIFGKTPRFQIVMSLDNNTLSLKFDVDKGRIISMEYDSKFENDNRLAELTTALSSKHTPVYFSTFSISKYIKDNQLLEEISWNIDQKVNLQNIGIKGLN</sequence>
<dbReference type="GO" id="GO:0016874">
    <property type="term" value="F:ligase activity"/>
    <property type="evidence" value="ECO:0007669"/>
    <property type="project" value="UniProtKB-KW"/>
</dbReference>
<dbReference type="PANTHER" id="PTHR12561:SF3">
    <property type="entry name" value="LIPOYLTRANSFERASE 1, MITOCHONDRIAL"/>
    <property type="match status" value="1"/>
</dbReference>
<evidence type="ECO:0000256" key="3">
    <source>
        <dbReference type="ARBA" id="ARBA00008242"/>
    </source>
</evidence>
<dbReference type="CDD" id="cd16443">
    <property type="entry name" value="LplA"/>
    <property type="match status" value="1"/>
</dbReference>
<evidence type="ECO:0000256" key="2">
    <source>
        <dbReference type="ARBA" id="ARBA00005085"/>
    </source>
</evidence>
<comment type="function">
    <text evidence="1">Catalyzes both the ATP-dependent activation of exogenously supplied lipoate to lipoyl-AMP and the transfer of the activated lipoyl onto the lipoyl domains of lipoate-dependent enzymes.</text>
</comment>
<dbReference type="GO" id="GO:0009249">
    <property type="term" value="P:protein lipoylation"/>
    <property type="evidence" value="ECO:0007669"/>
    <property type="project" value="InterPro"/>
</dbReference>
<organism evidence="6 7">
    <name type="scientific">Pichia kudriavzevii</name>
    <name type="common">Yeast</name>
    <name type="synonym">Issatchenkia orientalis</name>
    <dbReference type="NCBI Taxonomy" id="4909"/>
    <lineage>
        <taxon>Eukaryota</taxon>
        <taxon>Fungi</taxon>
        <taxon>Dikarya</taxon>
        <taxon>Ascomycota</taxon>
        <taxon>Saccharomycotina</taxon>
        <taxon>Pichiomycetes</taxon>
        <taxon>Pichiales</taxon>
        <taxon>Pichiaceae</taxon>
        <taxon>Pichia</taxon>
    </lineage>
</organism>
<dbReference type="VEuPathDB" id="FungiDB:C5L36_0E02700"/>
<name>A0A1V2LUE9_PICKU</name>
<evidence type="ECO:0000313" key="6">
    <source>
        <dbReference type="EMBL" id="ONH77799.1"/>
    </source>
</evidence>
<dbReference type="GO" id="GO:0005739">
    <property type="term" value="C:mitochondrion"/>
    <property type="evidence" value="ECO:0007669"/>
    <property type="project" value="TreeGrafter"/>
</dbReference>
<accession>A0A1V2LUE9</accession>
<evidence type="ECO:0000256" key="1">
    <source>
        <dbReference type="ARBA" id="ARBA00003253"/>
    </source>
</evidence>
<dbReference type="PANTHER" id="PTHR12561">
    <property type="entry name" value="LIPOATE-PROTEIN LIGASE"/>
    <property type="match status" value="1"/>
</dbReference>
<gene>
    <name evidence="6" type="ORF">BOH78_0113</name>
</gene>
<evidence type="ECO:0000313" key="7">
    <source>
        <dbReference type="Proteomes" id="UP000189274"/>
    </source>
</evidence>
<dbReference type="EMBL" id="MQVM01000001">
    <property type="protein sequence ID" value="ONH77799.1"/>
    <property type="molecule type" value="Genomic_DNA"/>
</dbReference>
<dbReference type="AlphaFoldDB" id="A0A1V2LUE9"/>
<feature type="domain" description="BPL/LPL catalytic" evidence="5">
    <location>
        <begin position="244"/>
        <end position="430"/>
    </location>
</feature>
<comment type="similarity">
    <text evidence="3">Belongs to the LplA family.</text>
</comment>
<protein>
    <recommendedName>
        <fullName evidence="4">Putative lipoate-protein ligase A</fullName>
    </recommendedName>
</protein>
<dbReference type="InterPro" id="IPR004562">
    <property type="entry name" value="LipoylTrfase_LipoateP_Ligase"/>
</dbReference>
<dbReference type="Gene3D" id="3.30.390.50">
    <property type="entry name" value="CO dehydrogenase flavoprotein, C-terminal domain"/>
    <property type="match status" value="1"/>
</dbReference>
<comment type="caution">
    <text evidence="6">The sequence shown here is derived from an EMBL/GenBank/DDBJ whole genome shotgun (WGS) entry which is preliminary data.</text>
</comment>
<dbReference type="Pfam" id="PF21948">
    <property type="entry name" value="LplA-B_cat"/>
    <property type="match status" value="1"/>
</dbReference>
<evidence type="ECO:0000256" key="4">
    <source>
        <dbReference type="ARBA" id="ARBA00015925"/>
    </source>
</evidence>
<dbReference type="GO" id="GO:0017118">
    <property type="term" value="F:lipoyltransferase activity"/>
    <property type="evidence" value="ECO:0007669"/>
    <property type="project" value="TreeGrafter"/>
</dbReference>
<dbReference type="InterPro" id="IPR045864">
    <property type="entry name" value="aa-tRNA-synth_II/BPL/LPL"/>
</dbReference>
<proteinExistence type="inferred from homology"/>
<reference evidence="7" key="1">
    <citation type="journal article" date="2017" name="Genome Announc.">
        <title>Genome sequences of Cyberlindnera fabianii 65, Pichia kudriavzevii 129, and Saccharomyces cerevisiae 131 isolated from fermented masau fruits in Zimbabwe.</title>
        <authorList>
            <person name="van Rijswijck I.M.H."/>
            <person name="Derks M.F.L."/>
            <person name="Abee T."/>
            <person name="de Ridder D."/>
            <person name="Smid E.J."/>
        </authorList>
    </citation>
    <scope>NUCLEOTIDE SEQUENCE [LARGE SCALE GENOMIC DNA]</scope>
    <source>
        <strain evidence="7">129</strain>
    </source>
</reference>
<comment type="pathway">
    <text evidence="2">Protein modification; protein lipoylation via exogenous pathway; protein N(6)-(lipoyl)lysine from lipoate: step 2/2.</text>
</comment>
<dbReference type="Proteomes" id="UP000189274">
    <property type="component" value="Unassembled WGS sequence"/>
</dbReference>
<dbReference type="SUPFAM" id="SSF55681">
    <property type="entry name" value="Class II aaRS and biotin synthetases"/>
    <property type="match status" value="1"/>
</dbReference>
<dbReference type="PROSITE" id="PS51733">
    <property type="entry name" value="BPL_LPL_CATALYTIC"/>
    <property type="match status" value="1"/>
</dbReference>
<dbReference type="InterPro" id="IPR004143">
    <property type="entry name" value="BPL_LPL_catalytic"/>
</dbReference>
<dbReference type="UniPathway" id="UPA00537">
    <property type="reaction ID" value="UER00595"/>
</dbReference>
<dbReference type="Gene3D" id="3.30.930.10">
    <property type="entry name" value="Bira Bifunctional Protein, Domain 2"/>
    <property type="match status" value="1"/>
</dbReference>
<evidence type="ECO:0000259" key="5">
    <source>
        <dbReference type="PROSITE" id="PS51733"/>
    </source>
</evidence>